<feature type="region of interest" description="Disordered" evidence="1">
    <location>
        <begin position="104"/>
        <end position="129"/>
    </location>
</feature>
<dbReference type="EMBL" id="KL659196">
    <property type="protein sequence ID" value="KFA70535.1"/>
    <property type="molecule type" value="Genomic_DNA"/>
</dbReference>
<sequence>MAGSADQQTSRTAVVIPCESRVSVPNRSHRSVLGHLQTETLADVDAILRSVEGMTILPSSSSVVHKSAHPLKHDRGFPQQDASGYAQHGKAAAFNEVSTVQALSNTGKGADGDGTRLAPKYSRNDPVHQSDPYLLGIGTWISKRADENFDDPTRRLRA</sequence>
<name>A0A084R2V0_STAC4</name>
<proteinExistence type="predicted"/>
<dbReference type="Proteomes" id="UP000028524">
    <property type="component" value="Unassembled WGS sequence"/>
</dbReference>
<evidence type="ECO:0000313" key="2">
    <source>
        <dbReference type="EMBL" id="KFA70535.1"/>
    </source>
</evidence>
<dbReference type="InParanoid" id="A0A084R2V0"/>
<dbReference type="OrthoDB" id="10309943at2759"/>
<protein>
    <submittedName>
        <fullName evidence="2">Uncharacterized protein</fullName>
    </submittedName>
</protein>
<evidence type="ECO:0000256" key="1">
    <source>
        <dbReference type="SAM" id="MobiDB-lite"/>
    </source>
</evidence>
<evidence type="ECO:0000313" key="3">
    <source>
        <dbReference type="Proteomes" id="UP000028524"/>
    </source>
</evidence>
<dbReference type="HOGENOM" id="CLU_1670543_0_0_1"/>
<organism evidence="2 3">
    <name type="scientific">Stachybotrys chlorohalonatus (strain IBT 40285)</name>
    <dbReference type="NCBI Taxonomy" id="1283841"/>
    <lineage>
        <taxon>Eukaryota</taxon>
        <taxon>Fungi</taxon>
        <taxon>Dikarya</taxon>
        <taxon>Ascomycota</taxon>
        <taxon>Pezizomycotina</taxon>
        <taxon>Sordariomycetes</taxon>
        <taxon>Hypocreomycetidae</taxon>
        <taxon>Hypocreales</taxon>
        <taxon>Stachybotryaceae</taxon>
        <taxon>Stachybotrys</taxon>
    </lineage>
</organism>
<reference evidence="2 3" key="1">
    <citation type="journal article" date="2014" name="BMC Genomics">
        <title>Comparative genome sequencing reveals chemotype-specific gene clusters in the toxigenic black mold Stachybotrys.</title>
        <authorList>
            <person name="Semeiks J."/>
            <person name="Borek D."/>
            <person name="Otwinowski Z."/>
            <person name="Grishin N.V."/>
        </authorList>
    </citation>
    <scope>NUCLEOTIDE SEQUENCE [LARGE SCALE GENOMIC DNA]</scope>
    <source>
        <strain evidence="2 3">IBT 40285</strain>
    </source>
</reference>
<dbReference type="AlphaFoldDB" id="A0A084R2V0"/>
<keyword evidence="3" id="KW-1185">Reference proteome</keyword>
<gene>
    <name evidence="2" type="ORF">S40285_09855</name>
</gene>
<accession>A0A084R2V0</accession>